<dbReference type="OMA" id="NNHANQE"/>
<proteinExistence type="predicted"/>
<reference evidence="1 2" key="1">
    <citation type="journal article" date="2019" name="Sci. Rep.">
        <title>Nanopore sequencing improves the draft genome of the human pathogenic amoeba Naegleria fowleri.</title>
        <authorList>
            <person name="Liechti N."/>
            <person name="Schurch N."/>
            <person name="Bruggmann R."/>
            <person name="Wittwer M."/>
        </authorList>
    </citation>
    <scope>NUCLEOTIDE SEQUENCE [LARGE SCALE GENOMIC DNA]</scope>
    <source>
        <strain evidence="1 2">ATCC 30894</strain>
    </source>
</reference>
<dbReference type="RefSeq" id="XP_044565439.1">
    <property type="nucleotide sequence ID" value="XM_044703814.1"/>
</dbReference>
<dbReference type="EMBL" id="VFQX01000017">
    <property type="protein sequence ID" value="KAF0980726.1"/>
    <property type="molecule type" value="Genomic_DNA"/>
</dbReference>
<dbReference type="VEuPathDB" id="AmoebaDB:NF0027920"/>
<dbReference type="Proteomes" id="UP000444721">
    <property type="component" value="Unassembled WGS sequence"/>
</dbReference>
<organism evidence="1 2">
    <name type="scientific">Naegleria fowleri</name>
    <name type="common">Brain eating amoeba</name>
    <dbReference type="NCBI Taxonomy" id="5763"/>
    <lineage>
        <taxon>Eukaryota</taxon>
        <taxon>Discoba</taxon>
        <taxon>Heterolobosea</taxon>
        <taxon>Tetramitia</taxon>
        <taxon>Eutetramitia</taxon>
        <taxon>Vahlkampfiidae</taxon>
        <taxon>Naegleria</taxon>
    </lineage>
</organism>
<evidence type="ECO:0000313" key="1">
    <source>
        <dbReference type="EMBL" id="KAF0980726.1"/>
    </source>
</evidence>
<dbReference type="OrthoDB" id="18412at2759"/>
<dbReference type="GeneID" id="68120424"/>
<gene>
    <name evidence="1" type="ORF">FDP41_013209</name>
</gene>
<name>A0A6A5BZ94_NAEFO</name>
<evidence type="ECO:0000313" key="2">
    <source>
        <dbReference type="Proteomes" id="UP000444721"/>
    </source>
</evidence>
<keyword evidence="2" id="KW-1185">Reference proteome</keyword>
<comment type="caution">
    <text evidence="1">The sequence shown here is derived from an EMBL/GenBank/DDBJ whole genome shotgun (WGS) entry which is preliminary data.</text>
</comment>
<dbReference type="VEuPathDB" id="AmoebaDB:NfTy_036210"/>
<sequence>MVWFSVEVLFESQNNHANQETPSTCSEETKKYNNVFLHEAPLNANLIEFNSALSRIIKGRHVLFIAFQYLLNNHLIELASDIESLKNNKCILYNELYPTFQICCDSSYIAKHKIPVNIQLINDEKVNLKKLCQKYLSETQFIELCKVMDQGEKLKEDLADSNTFIRSITCFGSKSLSHLDYKTKDDKSTKKKDNSVMTLRKLFNTDNEKTKINIQVTINNIGTPFHVHLLPCEIAELSSHNDSKQKKRKQRTFLPSEDQLLSTNDETGSFFSIKKKKVERIGPRKLKIPDDLALKKEQLDYISESNRLKSRLKDERLQKMILEVDAHPEREKVLDYFLETEPEFLTFCEEMLFVMGRRDEEDLRSVHRLAEQLANHHNNNN</sequence>
<dbReference type="VEuPathDB" id="AmoebaDB:FDP41_013209"/>
<accession>A0A6A5BZ94</accession>
<protein>
    <submittedName>
        <fullName evidence="1">Uncharacterized protein</fullName>
    </submittedName>
</protein>
<dbReference type="AlphaFoldDB" id="A0A6A5BZ94"/>